<dbReference type="GeneID" id="25367080"/>
<dbReference type="Proteomes" id="UP000030641">
    <property type="component" value="Unassembled WGS sequence"/>
</dbReference>
<dbReference type="HOGENOM" id="CLU_1454121_0_0_1"/>
<accession>A0A074Y484</accession>
<proteinExistence type="predicted"/>
<sequence length="186" mass="20783">MTYSIAFNATRVYFIALNATNQSAGSVQFSQDLLPSVPSFDRTMLFATVVAYKCTSLWLLCSSPLHEPWLRRKSRASTLPYISSGYPHSLGHDSDSNRAHILSQIMPCSPSLHRTALFATVGTCTCTLYTSSAHFQFIYPMSFLPFYPSANRSAASIAYKCAFHFFHHPSARHVAPIRAFFVIPML</sequence>
<organism evidence="1 2">
    <name type="scientific">Aureobasidium subglaciale (strain EXF-2481)</name>
    <name type="common">Aureobasidium pullulans var. subglaciale</name>
    <dbReference type="NCBI Taxonomy" id="1043005"/>
    <lineage>
        <taxon>Eukaryota</taxon>
        <taxon>Fungi</taxon>
        <taxon>Dikarya</taxon>
        <taxon>Ascomycota</taxon>
        <taxon>Pezizomycotina</taxon>
        <taxon>Dothideomycetes</taxon>
        <taxon>Dothideomycetidae</taxon>
        <taxon>Dothideales</taxon>
        <taxon>Saccotheciaceae</taxon>
        <taxon>Aureobasidium</taxon>
    </lineage>
</organism>
<protein>
    <submittedName>
        <fullName evidence="1">Uncharacterized protein</fullName>
    </submittedName>
</protein>
<evidence type="ECO:0000313" key="2">
    <source>
        <dbReference type="Proteomes" id="UP000030641"/>
    </source>
</evidence>
<dbReference type="RefSeq" id="XP_013341065.1">
    <property type="nucleotide sequence ID" value="XM_013485611.1"/>
</dbReference>
<dbReference type="AlphaFoldDB" id="A0A074Y484"/>
<name>A0A074Y484_AURSE</name>
<evidence type="ECO:0000313" key="1">
    <source>
        <dbReference type="EMBL" id="KEQ92525.1"/>
    </source>
</evidence>
<dbReference type="EMBL" id="KL584770">
    <property type="protein sequence ID" value="KEQ92525.1"/>
    <property type="molecule type" value="Genomic_DNA"/>
</dbReference>
<reference evidence="1 2" key="1">
    <citation type="journal article" date="2014" name="BMC Genomics">
        <title>Genome sequencing of four Aureobasidium pullulans varieties: biotechnological potential, stress tolerance, and description of new species.</title>
        <authorList>
            <person name="Gostin Ar C."/>
            <person name="Ohm R.A."/>
            <person name="Kogej T."/>
            <person name="Sonjak S."/>
            <person name="Turk M."/>
            <person name="Zajc J."/>
            <person name="Zalar P."/>
            <person name="Grube M."/>
            <person name="Sun H."/>
            <person name="Han J."/>
            <person name="Sharma A."/>
            <person name="Chiniquy J."/>
            <person name="Ngan C.Y."/>
            <person name="Lipzen A."/>
            <person name="Barry K."/>
            <person name="Grigoriev I.V."/>
            <person name="Gunde-Cimerman N."/>
        </authorList>
    </citation>
    <scope>NUCLEOTIDE SEQUENCE [LARGE SCALE GENOMIC DNA]</scope>
    <source>
        <strain evidence="1 2">EXF-2481</strain>
    </source>
</reference>
<dbReference type="InParanoid" id="A0A074Y484"/>
<gene>
    <name evidence="1" type="ORF">AUEXF2481DRAFT_422081</name>
</gene>
<keyword evidence="2" id="KW-1185">Reference proteome</keyword>